<sequence>MRDYIDIDDANEFKCETCDISKISRKTYPNADINQSSEILELLQADLCSPIQTESYRGGKYFMVLEELNWKKTKAETRSTDSLFETTPDTNEIGHKTKVSHIEISAEPEINENNNSFPFQTQTSHKARDTVGVEIETPDVQLNNNGVNRIPVRLSERLKAKQKSRILIWKLKSSADWQN</sequence>
<keyword evidence="2" id="KW-1185">Reference proteome</keyword>
<accession>A0A4Y2FA22</accession>
<dbReference type="Proteomes" id="UP000499080">
    <property type="component" value="Unassembled WGS sequence"/>
</dbReference>
<gene>
    <name evidence="1" type="ORF">AVEN_40960_1</name>
</gene>
<protein>
    <submittedName>
        <fullName evidence="1">Uncharacterized protein</fullName>
    </submittedName>
</protein>
<dbReference type="OrthoDB" id="413361at2759"/>
<dbReference type="AlphaFoldDB" id="A0A4Y2FA22"/>
<evidence type="ECO:0000313" key="2">
    <source>
        <dbReference type="Proteomes" id="UP000499080"/>
    </source>
</evidence>
<dbReference type="EMBL" id="BGPR01000858">
    <property type="protein sequence ID" value="GBM38081.1"/>
    <property type="molecule type" value="Genomic_DNA"/>
</dbReference>
<name>A0A4Y2FA22_ARAVE</name>
<reference evidence="1 2" key="1">
    <citation type="journal article" date="2019" name="Sci. Rep.">
        <title>Orb-weaving spider Araneus ventricosus genome elucidates the spidroin gene catalogue.</title>
        <authorList>
            <person name="Kono N."/>
            <person name="Nakamura H."/>
            <person name="Ohtoshi R."/>
            <person name="Moran D.A.P."/>
            <person name="Shinohara A."/>
            <person name="Yoshida Y."/>
            <person name="Fujiwara M."/>
            <person name="Mori M."/>
            <person name="Tomita M."/>
            <person name="Arakawa K."/>
        </authorList>
    </citation>
    <scope>NUCLEOTIDE SEQUENCE [LARGE SCALE GENOMIC DNA]</scope>
</reference>
<proteinExistence type="predicted"/>
<organism evidence="1 2">
    <name type="scientific">Araneus ventricosus</name>
    <name type="common">Orbweaver spider</name>
    <name type="synonym">Epeira ventricosa</name>
    <dbReference type="NCBI Taxonomy" id="182803"/>
    <lineage>
        <taxon>Eukaryota</taxon>
        <taxon>Metazoa</taxon>
        <taxon>Ecdysozoa</taxon>
        <taxon>Arthropoda</taxon>
        <taxon>Chelicerata</taxon>
        <taxon>Arachnida</taxon>
        <taxon>Araneae</taxon>
        <taxon>Araneomorphae</taxon>
        <taxon>Entelegynae</taxon>
        <taxon>Araneoidea</taxon>
        <taxon>Araneidae</taxon>
        <taxon>Araneus</taxon>
    </lineage>
</organism>
<evidence type="ECO:0000313" key="1">
    <source>
        <dbReference type="EMBL" id="GBM38081.1"/>
    </source>
</evidence>
<comment type="caution">
    <text evidence="1">The sequence shown here is derived from an EMBL/GenBank/DDBJ whole genome shotgun (WGS) entry which is preliminary data.</text>
</comment>